<evidence type="ECO:0000259" key="2">
    <source>
        <dbReference type="Pfam" id="PF01965"/>
    </source>
</evidence>
<reference evidence="3 4" key="1">
    <citation type="submission" date="2019-01" db="EMBL/GenBank/DDBJ databases">
        <title>Sinorhodobacter populi sp. nov. isolated from the symptomatic bark tissue of Populus euramericana canker.</title>
        <authorList>
            <person name="Xu G."/>
        </authorList>
    </citation>
    <scope>NUCLEOTIDE SEQUENCE [LARGE SCALE GENOMIC DNA]</scope>
    <source>
        <strain evidence="3 4">D19-10-3-21</strain>
    </source>
</reference>
<evidence type="ECO:0000313" key="3">
    <source>
        <dbReference type="EMBL" id="RWR26178.1"/>
    </source>
</evidence>
<reference evidence="3 4" key="2">
    <citation type="submission" date="2019-01" db="EMBL/GenBank/DDBJ databases">
        <authorList>
            <person name="Li Y."/>
        </authorList>
    </citation>
    <scope>NUCLEOTIDE SEQUENCE [LARGE SCALE GENOMIC DNA]</scope>
    <source>
        <strain evidence="3 4">D19-10-3-21</strain>
    </source>
</reference>
<dbReference type="PANTHER" id="PTHR43130">
    <property type="entry name" value="ARAC-FAMILY TRANSCRIPTIONAL REGULATOR"/>
    <property type="match status" value="1"/>
</dbReference>
<accession>A0A443K068</accession>
<name>A0A443K068_9RHOB</name>
<dbReference type="InterPro" id="IPR029062">
    <property type="entry name" value="Class_I_gatase-like"/>
</dbReference>
<dbReference type="AlphaFoldDB" id="A0A443K068"/>
<dbReference type="SUPFAM" id="SSF52317">
    <property type="entry name" value="Class I glutamine amidotransferase-like"/>
    <property type="match status" value="1"/>
</dbReference>
<dbReference type="Pfam" id="PF01965">
    <property type="entry name" value="DJ-1_PfpI"/>
    <property type="match status" value="1"/>
</dbReference>
<dbReference type="Proteomes" id="UP000285295">
    <property type="component" value="Unassembled WGS sequence"/>
</dbReference>
<dbReference type="PANTHER" id="PTHR43130:SF2">
    <property type="entry name" value="DJ-1_PFPI DOMAIN-CONTAINING PROTEIN"/>
    <property type="match status" value="1"/>
</dbReference>
<feature type="domain" description="DJ-1/PfpI" evidence="2">
    <location>
        <begin position="36"/>
        <end position="100"/>
    </location>
</feature>
<sequence>MAKARGHGPEQMRTRPAPGPNGVMDRITAEPESFRVVTGSLVLGAAGMLRGRRATTHRNAHDFLARFGAIPVEGRIVRDGTLISAGGVTSGVDFGLAVIAELPGQAEAETVQLSLEYAPAPPFQAGTPETAPAAVLAAARERLAPSRRAGGHPRPDQRSTGLIGGPSALSSGCPAPAGNLAR</sequence>
<dbReference type="Gene3D" id="3.40.50.880">
    <property type="match status" value="1"/>
</dbReference>
<dbReference type="OrthoDB" id="186587at2"/>
<dbReference type="InterPro" id="IPR052158">
    <property type="entry name" value="INH-QAR"/>
</dbReference>
<dbReference type="InterPro" id="IPR002818">
    <property type="entry name" value="DJ-1/PfpI"/>
</dbReference>
<protein>
    <recommendedName>
        <fullName evidence="2">DJ-1/PfpI domain-containing protein</fullName>
    </recommendedName>
</protein>
<dbReference type="GO" id="GO:0006355">
    <property type="term" value="P:regulation of DNA-templated transcription"/>
    <property type="evidence" value="ECO:0007669"/>
    <property type="project" value="TreeGrafter"/>
</dbReference>
<proteinExistence type="predicted"/>
<feature type="region of interest" description="Disordered" evidence="1">
    <location>
        <begin position="1"/>
        <end position="26"/>
    </location>
</feature>
<comment type="caution">
    <text evidence="3">The sequence shown here is derived from an EMBL/GenBank/DDBJ whole genome shotgun (WGS) entry which is preliminary data.</text>
</comment>
<gene>
    <name evidence="3" type="ORF">D2T31_20715</name>
</gene>
<evidence type="ECO:0000256" key="1">
    <source>
        <dbReference type="SAM" id="MobiDB-lite"/>
    </source>
</evidence>
<feature type="region of interest" description="Disordered" evidence="1">
    <location>
        <begin position="142"/>
        <end position="182"/>
    </location>
</feature>
<organism evidence="3 4">
    <name type="scientific">Paenirhodobacter populi</name>
    <dbReference type="NCBI Taxonomy" id="2306993"/>
    <lineage>
        <taxon>Bacteria</taxon>
        <taxon>Pseudomonadati</taxon>
        <taxon>Pseudomonadota</taxon>
        <taxon>Alphaproteobacteria</taxon>
        <taxon>Rhodobacterales</taxon>
        <taxon>Rhodobacter group</taxon>
        <taxon>Paenirhodobacter</taxon>
    </lineage>
</organism>
<evidence type="ECO:0000313" key="4">
    <source>
        <dbReference type="Proteomes" id="UP000285295"/>
    </source>
</evidence>
<dbReference type="EMBL" id="SAUX01000038">
    <property type="protein sequence ID" value="RWR26178.1"/>
    <property type="molecule type" value="Genomic_DNA"/>
</dbReference>